<organism evidence="2 3">
    <name type="scientific">Dreissena polymorpha</name>
    <name type="common">Zebra mussel</name>
    <name type="synonym">Mytilus polymorpha</name>
    <dbReference type="NCBI Taxonomy" id="45954"/>
    <lineage>
        <taxon>Eukaryota</taxon>
        <taxon>Metazoa</taxon>
        <taxon>Spiralia</taxon>
        <taxon>Lophotrochozoa</taxon>
        <taxon>Mollusca</taxon>
        <taxon>Bivalvia</taxon>
        <taxon>Autobranchia</taxon>
        <taxon>Heteroconchia</taxon>
        <taxon>Euheterodonta</taxon>
        <taxon>Imparidentia</taxon>
        <taxon>Neoheterodontei</taxon>
        <taxon>Myida</taxon>
        <taxon>Dreissenoidea</taxon>
        <taxon>Dreissenidae</taxon>
        <taxon>Dreissena</taxon>
    </lineage>
</organism>
<feature type="region of interest" description="Disordered" evidence="1">
    <location>
        <begin position="38"/>
        <end position="58"/>
    </location>
</feature>
<evidence type="ECO:0000313" key="3">
    <source>
        <dbReference type="Proteomes" id="UP000828390"/>
    </source>
</evidence>
<evidence type="ECO:0000256" key="1">
    <source>
        <dbReference type="SAM" id="MobiDB-lite"/>
    </source>
</evidence>
<comment type="caution">
    <text evidence="2">The sequence shown here is derived from an EMBL/GenBank/DDBJ whole genome shotgun (WGS) entry which is preliminary data.</text>
</comment>
<evidence type="ECO:0000313" key="2">
    <source>
        <dbReference type="EMBL" id="KAH3811664.1"/>
    </source>
</evidence>
<dbReference type="AlphaFoldDB" id="A0A9D4G9S9"/>
<dbReference type="EMBL" id="JAIWYP010000006">
    <property type="protein sequence ID" value="KAH3811664.1"/>
    <property type="molecule type" value="Genomic_DNA"/>
</dbReference>
<keyword evidence="3" id="KW-1185">Reference proteome</keyword>
<gene>
    <name evidence="2" type="ORF">DPMN_140076</name>
</gene>
<reference evidence="2" key="1">
    <citation type="journal article" date="2019" name="bioRxiv">
        <title>The Genome of the Zebra Mussel, Dreissena polymorpha: A Resource for Invasive Species Research.</title>
        <authorList>
            <person name="McCartney M.A."/>
            <person name="Auch B."/>
            <person name="Kono T."/>
            <person name="Mallez S."/>
            <person name="Zhang Y."/>
            <person name="Obille A."/>
            <person name="Becker A."/>
            <person name="Abrahante J.E."/>
            <person name="Garbe J."/>
            <person name="Badalamenti J.P."/>
            <person name="Herman A."/>
            <person name="Mangelson H."/>
            <person name="Liachko I."/>
            <person name="Sullivan S."/>
            <person name="Sone E.D."/>
            <person name="Koren S."/>
            <person name="Silverstein K.A.T."/>
            <person name="Beckman K.B."/>
            <person name="Gohl D.M."/>
        </authorList>
    </citation>
    <scope>NUCLEOTIDE SEQUENCE</scope>
    <source>
        <strain evidence="2">Duluth1</strain>
        <tissue evidence="2">Whole animal</tissue>
    </source>
</reference>
<name>A0A9D4G9S9_DREPO</name>
<accession>A0A9D4G9S9</accession>
<feature type="compositionally biased region" description="Low complexity" evidence="1">
    <location>
        <begin position="41"/>
        <end position="54"/>
    </location>
</feature>
<reference evidence="2" key="2">
    <citation type="submission" date="2020-11" db="EMBL/GenBank/DDBJ databases">
        <authorList>
            <person name="McCartney M.A."/>
            <person name="Auch B."/>
            <person name="Kono T."/>
            <person name="Mallez S."/>
            <person name="Becker A."/>
            <person name="Gohl D.M."/>
            <person name="Silverstein K.A.T."/>
            <person name="Koren S."/>
            <person name="Bechman K.B."/>
            <person name="Herman A."/>
            <person name="Abrahante J.E."/>
            <person name="Garbe J."/>
        </authorList>
    </citation>
    <scope>NUCLEOTIDE SEQUENCE</scope>
    <source>
        <strain evidence="2">Duluth1</strain>
        <tissue evidence="2">Whole animal</tissue>
    </source>
</reference>
<dbReference type="Proteomes" id="UP000828390">
    <property type="component" value="Unassembled WGS sequence"/>
</dbReference>
<sequence>MPEKWNISASMYDSYANPNMIIGSTTLTELVYLVMNDDNSPETTPTRRPPNTTTKNFTIPSSICKWRNGEY</sequence>
<protein>
    <submittedName>
        <fullName evidence="2">Uncharacterized protein</fullName>
    </submittedName>
</protein>
<proteinExistence type="predicted"/>